<dbReference type="PANTHER" id="PTHR47918:SF1">
    <property type="entry name" value="DNA-BINDING PROTEIN FIS"/>
    <property type="match status" value="1"/>
</dbReference>
<comment type="caution">
    <text evidence="2">The sequence shown here is derived from an EMBL/GenBank/DDBJ whole genome shotgun (WGS) entry which is preliminary data.</text>
</comment>
<proteinExistence type="predicted"/>
<sequence>MFLIALCDLWSKIHLFSLDLILYFKIPLIDQNISPIPRSTHIEQAVEQYLATADKEANDIYQVFLAELERPLLIATLKHTHGNQSKTTKLLGLTRGTPCATNQKHTDCCN</sequence>
<feature type="domain" description="DNA binding HTH" evidence="1">
    <location>
        <begin position="64"/>
        <end position="97"/>
    </location>
</feature>
<dbReference type="InterPro" id="IPR002197">
    <property type="entry name" value="HTH_Fis"/>
</dbReference>
<protein>
    <submittedName>
        <fullName evidence="2">Putative Fis family transcriptional regulator</fullName>
    </submittedName>
</protein>
<dbReference type="SUPFAM" id="SSF46689">
    <property type="entry name" value="Homeodomain-like"/>
    <property type="match status" value="1"/>
</dbReference>
<keyword evidence="3" id="KW-1185">Reference proteome</keyword>
<organism evidence="2 3">
    <name type="scientific">Moraxella bovoculi 237</name>
    <dbReference type="NCBI Taxonomy" id="743974"/>
    <lineage>
        <taxon>Bacteria</taxon>
        <taxon>Pseudomonadati</taxon>
        <taxon>Pseudomonadota</taxon>
        <taxon>Gammaproteobacteria</taxon>
        <taxon>Moraxellales</taxon>
        <taxon>Moraxellaceae</taxon>
        <taxon>Moraxella</taxon>
    </lineage>
</organism>
<evidence type="ECO:0000259" key="1">
    <source>
        <dbReference type="Pfam" id="PF02954"/>
    </source>
</evidence>
<dbReference type="eggNOG" id="COG2901">
    <property type="taxonomic scope" value="Bacteria"/>
</dbReference>
<dbReference type="InterPro" id="IPR009057">
    <property type="entry name" value="Homeodomain-like_sf"/>
</dbReference>
<name>A0A066UBD2_9GAMM</name>
<dbReference type="AlphaFoldDB" id="A0A066UBD2"/>
<dbReference type="EMBL" id="AOMT01000026">
    <property type="protein sequence ID" value="KDN24686.1"/>
    <property type="molecule type" value="Genomic_DNA"/>
</dbReference>
<evidence type="ECO:0000313" key="2">
    <source>
        <dbReference type="EMBL" id="KDN24686.1"/>
    </source>
</evidence>
<dbReference type="PANTHER" id="PTHR47918">
    <property type="entry name" value="DNA-BINDING PROTEIN FIS"/>
    <property type="match status" value="1"/>
</dbReference>
<reference evidence="2 3" key="1">
    <citation type="journal article" date="2014" name="Genome Announc.">
        <title>Draft Genome Sequence of Moraxella bovoculi Strain 237T (ATCC BAA-1259T) Isolated from a Calf with Infectious Bovine Keratoconjunctivitis.</title>
        <authorList>
            <person name="Calcutt M.J."/>
            <person name="Foecking M.F."/>
            <person name="Martin N.T."/>
            <person name="Mhlanga-Mutangadura T."/>
            <person name="Reilly T.J."/>
        </authorList>
    </citation>
    <scope>NUCLEOTIDE SEQUENCE [LARGE SCALE GENOMIC DNA]</scope>
    <source>
        <strain evidence="2 3">237</strain>
    </source>
</reference>
<dbReference type="Pfam" id="PF02954">
    <property type="entry name" value="HTH_8"/>
    <property type="match status" value="1"/>
</dbReference>
<gene>
    <name evidence="2" type="ORF">MBO_06953</name>
</gene>
<dbReference type="InterPro" id="IPR050207">
    <property type="entry name" value="Trans_regulatory_Fis"/>
</dbReference>
<dbReference type="GO" id="GO:0043565">
    <property type="term" value="F:sequence-specific DNA binding"/>
    <property type="evidence" value="ECO:0007669"/>
    <property type="project" value="InterPro"/>
</dbReference>
<evidence type="ECO:0000313" key="3">
    <source>
        <dbReference type="Proteomes" id="UP000035860"/>
    </source>
</evidence>
<dbReference type="Proteomes" id="UP000035860">
    <property type="component" value="Unassembled WGS sequence"/>
</dbReference>
<dbReference type="Gene3D" id="1.10.10.60">
    <property type="entry name" value="Homeodomain-like"/>
    <property type="match status" value="1"/>
</dbReference>
<accession>A0A066UBD2</accession>